<feature type="non-terminal residue" evidence="1">
    <location>
        <position position="100"/>
    </location>
</feature>
<protein>
    <submittedName>
        <fullName evidence="1">Uncharacterized protein</fullName>
    </submittedName>
</protein>
<organism evidence="1 2">
    <name type="scientific">Blastomyces silverae</name>
    <dbReference type="NCBI Taxonomy" id="2060906"/>
    <lineage>
        <taxon>Eukaryota</taxon>
        <taxon>Fungi</taxon>
        <taxon>Dikarya</taxon>
        <taxon>Ascomycota</taxon>
        <taxon>Pezizomycotina</taxon>
        <taxon>Eurotiomycetes</taxon>
        <taxon>Eurotiomycetidae</taxon>
        <taxon>Onygenales</taxon>
        <taxon>Ajellomycetaceae</taxon>
        <taxon>Blastomyces</taxon>
    </lineage>
</organism>
<dbReference type="AlphaFoldDB" id="A0A0H1BED8"/>
<accession>A0A0H1BED8</accession>
<dbReference type="OrthoDB" id="10581722at2759"/>
<proteinExistence type="predicted"/>
<comment type="caution">
    <text evidence="1">The sequence shown here is derived from an EMBL/GenBank/DDBJ whole genome shotgun (WGS) entry which is preliminary data.</text>
</comment>
<gene>
    <name evidence="1" type="ORF">EMPG_14833</name>
</gene>
<dbReference type="Proteomes" id="UP000053573">
    <property type="component" value="Unassembled WGS sequence"/>
</dbReference>
<evidence type="ECO:0000313" key="2">
    <source>
        <dbReference type="Proteomes" id="UP000053573"/>
    </source>
</evidence>
<name>A0A0H1BED8_9EURO</name>
<sequence length="100" mass="11785">FIRITYSQPHLRNPLIGIVLLIFRQLNEMPITYRLRDTEEQVSLAGSLLAVSHGKLDHRSRRLRSEEGSEFALRSQIWQSSHKPWASLYVHVHVHVYAYY</sequence>
<keyword evidence="2" id="KW-1185">Reference proteome</keyword>
<dbReference type="EMBL" id="LDEV01002278">
    <property type="protein sequence ID" value="KLJ09735.1"/>
    <property type="molecule type" value="Genomic_DNA"/>
</dbReference>
<evidence type="ECO:0000313" key="1">
    <source>
        <dbReference type="EMBL" id="KLJ09735.1"/>
    </source>
</evidence>
<reference evidence="2" key="1">
    <citation type="journal article" date="2015" name="PLoS Genet.">
        <title>The dynamic genome and transcriptome of the human fungal pathogen Blastomyces and close relative Emmonsia.</title>
        <authorList>
            <person name="Munoz J.F."/>
            <person name="Gauthier G.M."/>
            <person name="Desjardins C.A."/>
            <person name="Gallo J.E."/>
            <person name="Holder J."/>
            <person name="Sullivan T.D."/>
            <person name="Marty A.J."/>
            <person name="Carmen J.C."/>
            <person name="Chen Z."/>
            <person name="Ding L."/>
            <person name="Gujja S."/>
            <person name="Magrini V."/>
            <person name="Misas E."/>
            <person name="Mitreva M."/>
            <person name="Priest M."/>
            <person name="Saif S."/>
            <person name="Whiston E.A."/>
            <person name="Young S."/>
            <person name="Zeng Q."/>
            <person name="Goldman W.E."/>
            <person name="Mardis E.R."/>
            <person name="Taylor J.W."/>
            <person name="McEwen J.G."/>
            <person name="Clay O.K."/>
            <person name="Klein B.S."/>
            <person name="Cuomo C.A."/>
        </authorList>
    </citation>
    <scope>NUCLEOTIDE SEQUENCE [LARGE SCALE GENOMIC DNA]</scope>
    <source>
        <strain evidence="2">UAMH 139</strain>
    </source>
</reference>
<feature type="non-terminal residue" evidence="1">
    <location>
        <position position="1"/>
    </location>
</feature>